<evidence type="ECO:0000256" key="1">
    <source>
        <dbReference type="SAM" id="Coils"/>
    </source>
</evidence>
<name>A0AAW1H9S7_SAPOF</name>
<evidence type="ECO:0000313" key="3">
    <source>
        <dbReference type="EMBL" id="KAK9672785.1"/>
    </source>
</evidence>
<dbReference type="EMBL" id="JBDFQZ010000012">
    <property type="protein sequence ID" value="KAK9672785.1"/>
    <property type="molecule type" value="Genomic_DNA"/>
</dbReference>
<reference evidence="3" key="1">
    <citation type="submission" date="2024-03" db="EMBL/GenBank/DDBJ databases">
        <title>WGS assembly of Saponaria officinalis var. Norfolk2.</title>
        <authorList>
            <person name="Jenkins J."/>
            <person name="Shu S."/>
            <person name="Grimwood J."/>
            <person name="Barry K."/>
            <person name="Goodstein D."/>
            <person name="Schmutz J."/>
            <person name="Leebens-Mack J."/>
            <person name="Osbourn A."/>
        </authorList>
    </citation>
    <scope>NUCLEOTIDE SEQUENCE [LARGE SCALE GENOMIC DNA]</scope>
    <source>
        <strain evidence="3">JIC</strain>
    </source>
</reference>
<sequence length="222" mass="25540">MDNDSYFSDSSDSTCEPCLKGKECVKNNEDDLYNLISQFEEYQINVLDNNNWVELLKIVKDPETRSKIIDQIGNETSSSTNHANVIEPNNEPYTMSRVYSLLKDRRINSNPSSLKNILLEVENLKLEIKQLKNETRSQDIRIANLELINYTIKDPQVENIDNLNEPIGSKLLTNNTPDNQFLQVMDTYISKKWLVNIILKTDPFFTKQFTALIDSGADQNVI</sequence>
<evidence type="ECO:0000313" key="4">
    <source>
        <dbReference type="Proteomes" id="UP001443914"/>
    </source>
</evidence>
<dbReference type="GO" id="GO:0006508">
    <property type="term" value="P:proteolysis"/>
    <property type="evidence" value="ECO:0007669"/>
    <property type="project" value="InterPro"/>
</dbReference>
<keyword evidence="4" id="KW-1185">Reference proteome</keyword>
<dbReference type="AlphaFoldDB" id="A0AAW1H9S7"/>
<organism evidence="3 4">
    <name type="scientific">Saponaria officinalis</name>
    <name type="common">Common soapwort</name>
    <name type="synonym">Lychnis saponaria</name>
    <dbReference type="NCBI Taxonomy" id="3572"/>
    <lineage>
        <taxon>Eukaryota</taxon>
        <taxon>Viridiplantae</taxon>
        <taxon>Streptophyta</taxon>
        <taxon>Embryophyta</taxon>
        <taxon>Tracheophyta</taxon>
        <taxon>Spermatophyta</taxon>
        <taxon>Magnoliopsida</taxon>
        <taxon>eudicotyledons</taxon>
        <taxon>Gunneridae</taxon>
        <taxon>Pentapetalae</taxon>
        <taxon>Caryophyllales</taxon>
        <taxon>Caryophyllaceae</taxon>
        <taxon>Caryophylleae</taxon>
        <taxon>Saponaria</taxon>
    </lineage>
</organism>
<dbReference type="InterPro" id="IPR001995">
    <property type="entry name" value="Peptidase_A2_cat"/>
</dbReference>
<dbReference type="PROSITE" id="PS50175">
    <property type="entry name" value="ASP_PROT_RETROV"/>
    <property type="match status" value="1"/>
</dbReference>
<keyword evidence="1" id="KW-0175">Coiled coil</keyword>
<gene>
    <name evidence="3" type="ORF">RND81_12G124600</name>
</gene>
<protein>
    <recommendedName>
        <fullName evidence="2">Peptidase A2 domain-containing protein</fullName>
    </recommendedName>
</protein>
<dbReference type="GO" id="GO:0004190">
    <property type="term" value="F:aspartic-type endopeptidase activity"/>
    <property type="evidence" value="ECO:0007669"/>
    <property type="project" value="InterPro"/>
</dbReference>
<dbReference type="Proteomes" id="UP001443914">
    <property type="component" value="Unassembled WGS sequence"/>
</dbReference>
<feature type="domain" description="Peptidase A2" evidence="2">
    <location>
        <begin position="209"/>
        <end position="222"/>
    </location>
</feature>
<evidence type="ECO:0000259" key="2">
    <source>
        <dbReference type="PROSITE" id="PS50175"/>
    </source>
</evidence>
<proteinExistence type="predicted"/>
<accession>A0AAW1H9S7</accession>
<comment type="caution">
    <text evidence="3">The sequence shown here is derived from an EMBL/GenBank/DDBJ whole genome shotgun (WGS) entry which is preliminary data.</text>
</comment>
<feature type="coiled-coil region" evidence="1">
    <location>
        <begin position="114"/>
        <end position="141"/>
    </location>
</feature>